<gene>
    <name evidence="1" type="ORF">SDC9_167163</name>
</gene>
<dbReference type="EMBL" id="VSSQ01067397">
    <property type="protein sequence ID" value="MPN19791.1"/>
    <property type="molecule type" value="Genomic_DNA"/>
</dbReference>
<organism evidence="1">
    <name type="scientific">bioreactor metagenome</name>
    <dbReference type="NCBI Taxonomy" id="1076179"/>
    <lineage>
        <taxon>unclassified sequences</taxon>
        <taxon>metagenomes</taxon>
        <taxon>ecological metagenomes</taxon>
    </lineage>
</organism>
<proteinExistence type="predicted"/>
<name>A0A645FZ20_9ZZZZ</name>
<dbReference type="AlphaFoldDB" id="A0A645FZ20"/>
<evidence type="ECO:0000313" key="1">
    <source>
        <dbReference type="EMBL" id="MPN19791.1"/>
    </source>
</evidence>
<protein>
    <submittedName>
        <fullName evidence="1">Uncharacterized protein</fullName>
    </submittedName>
</protein>
<accession>A0A645FZ20</accession>
<sequence length="72" mass="8084">MRFSHVKMSVAVDHRANRPVQSLDRVCRRHPPGTAGNDEKQASAVRLRLALHLILGNPEVLNLPFRFAVSTE</sequence>
<reference evidence="1" key="1">
    <citation type="submission" date="2019-08" db="EMBL/GenBank/DDBJ databases">
        <authorList>
            <person name="Kucharzyk K."/>
            <person name="Murdoch R.W."/>
            <person name="Higgins S."/>
            <person name="Loffler F."/>
        </authorList>
    </citation>
    <scope>NUCLEOTIDE SEQUENCE</scope>
</reference>
<comment type="caution">
    <text evidence="1">The sequence shown here is derived from an EMBL/GenBank/DDBJ whole genome shotgun (WGS) entry which is preliminary data.</text>
</comment>